<protein>
    <recommendedName>
        <fullName evidence="5">LPXTG-motif cell wall-anchored protein</fullName>
    </recommendedName>
</protein>
<dbReference type="Proteomes" id="UP000624325">
    <property type="component" value="Unassembled WGS sequence"/>
</dbReference>
<sequence length="83" mass="8472">MDGLAFALVVAAVVLVMAGVAVFLRRRRVARAAATDPRAAARAAIRGLGRERRKQGKGTMRGDGTGVNSTFDSSWGAGGGGLS</sequence>
<reference evidence="3 4" key="1">
    <citation type="submission" date="2021-01" db="EMBL/GenBank/DDBJ databases">
        <title>Whole genome shotgun sequence of Asanoa iriomotensis NBRC 100142.</title>
        <authorList>
            <person name="Komaki H."/>
            <person name="Tamura T."/>
        </authorList>
    </citation>
    <scope>NUCLEOTIDE SEQUENCE [LARGE SCALE GENOMIC DNA]</scope>
    <source>
        <strain evidence="3 4">NBRC 100142</strain>
    </source>
</reference>
<evidence type="ECO:0000313" key="3">
    <source>
        <dbReference type="EMBL" id="GIF59849.1"/>
    </source>
</evidence>
<keyword evidence="2" id="KW-1133">Transmembrane helix</keyword>
<keyword evidence="2" id="KW-0472">Membrane</keyword>
<keyword evidence="4" id="KW-1185">Reference proteome</keyword>
<keyword evidence="2" id="KW-0812">Transmembrane</keyword>
<organism evidence="3 4">
    <name type="scientific">Asanoa iriomotensis</name>
    <dbReference type="NCBI Taxonomy" id="234613"/>
    <lineage>
        <taxon>Bacteria</taxon>
        <taxon>Bacillati</taxon>
        <taxon>Actinomycetota</taxon>
        <taxon>Actinomycetes</taxon>
        <taxon>Micromonosporales</taxon>
        <taxon>Micromonosporaceae</taxon>
        <taxon>Asanoa</taxon>
    </lineage>
</organism>
<comment type="caution">
    <text evidence="3">The sequence shown here is derived from an EMBL/GenBank/DDBJ whole genome shotgun (WGS) entry which is preliminary data.</text>
</comment>
<evidence type="ECO:0000313" key="4">
    <source>
        <dbReference type="Proteomes" id="UP000624325"/>
    </source>
</evidence>
<evidence type="ECO:0000256" key="2">
    <source>
        <dbReference type="SAM" id="Phobius"/>
    </source>
</evidence>
<feature type="transmembrane region" description="Helical" evidence="2">
    <location>
        <begin position="6"/>
        <end position="24"/>
    </location>
</feature>
<evidence type="ECO:0000256" key="1">
    <source>
        <dbReference type="SAM" id="MobiDB-lite"/>
    </source>
</evidence>
<feature type="region of interest" description="Disordered" evidence="1">
    <location>
        <begin position="48"/>
        <end position="83"/>
    </location>
</feature>
<evidence type="ECO:0008006" key="5">
    <source>
        <dbReference type="Google" id="ProtNLM"/>
    </source>
</evidence>
<dbReference type="EMBL" id="BONC01000055">
    <property type="protein sequence ID" value="GIF59849.1"/>
    <property type="molecule type" value="Genomic_DNA"/>
</dbReference>
<dbReference type="RefSeq" id="WP_203706675.1">
    <property type="nucleotide sequence ID" value="NZ_BAAALU010000004.1"/>
</dbReference>
<accession>A0ABQ4CAR8</accession>
<name>A0ABQ4CAR8_9ACTN</name>
<gene>
    <name evidence="3" type="ORF">Air01nite_59440</name>
</gene>
<proteinExistence type="predicted"/>